<name>A0A9P4PCD2_9PLEO</name>
<organism evidence="1 2">
    <name type="scientific">Karstenula rhodostoma CBS 690.94</name>
    <dbReference type="NCBI Taxonomy" id="1392251"/>
    <lineage>
        <taxon>Eukaryota</taxon>
        <taxon>Fungi</taxon>
        <taxon>Dikarya</taxon>
        <taxon>Ascomycota</taxon>
        <taxon>Pezizomycotina</taxon>
        <taxon>Dothideomycetes</taxon>
        <taxon>Pleosporomycetidae</taxon>
        <taxon>Pleosporales</taxon>
        <taxon>Massarineae</taxon>
        <taxon>Didymosphaeriaceae</taxon>
        <taxon>Karstenula</taxon>
    </lineage>
</organism>
<dbReference type="EMBL" id="MU001507">
    <property type="protein sequence ID" value="KAF2440598.1"/>
    <property type="molecule type" value="Genomic_DNA"/>
</dbReference>
<keyword evidence="2" id="KW-1185">Reference proteome</keyword>
<comment type="caution">
    <text evidence="1">The sequence shown here is derived from an EMBL/GenBank/DDBJ whole genome shotgun (WGS) entry which is preliminary data.</text>
</comment>
<sequence>MTDIINKADSWTADGNWYDARDATPGSFVHRLDGFFGTRSAEQAIAAWTSYLLHTSAWFSCTVAEDYYYSSIGIAARLCQTDILLVQPNVGGPLIELFTLLTGKILLTSRSVAFLAVNGDLGRKHHEGLPSWVPDFTSKIEKPNPISFNGLYLPGMFDASNSLFEDPHPRRVDVAGGTVTLTGARFDTISSVTASTAEALMNRDDTML</sequence>
<proteinExistence type="predicted"/>
<reference evidence="1" key="1">
    <citation type="journal article" date="2020" name="Stud. Mycol.">
        <title>101 Dothideomycetes genomes: a test case for predicting lifestyles and emergence of pathogens.</title>
        <authorList>
            <person name="Haridas S."/>
            <person name="Albert R."/>
            <person name="Binder M."/>
            <person name="Bloem J."/>
            <person name="Labutti K."/>
            <person name="Salamov A."/>
            <person name="Andreopoulos B."/>
            <person name="Baker S."/>
            <person name="Barry K."/>
            <person name="Bills G."/>
            <person name="Bluhm B."/>
            <person name="Cannon C."/>
            <person name="Castanera R."/>
            <person name="Culley D."/>
            <person name="Daum C."/>
            <person name="Ezra D."/>
            <person name="Gonzalez J."/>
            <person name="Henrissat B."/>
            <person name="Kuo A."/>
            <person name="Liang C."/>
            <person name="Lipzen A."/>
            <person name="Lutzoni F."/>
            <person name="Magnuson J."/>
            <person name="Mondo S."/>
            <person name="Nolan M."/>
            <person name="Ohm R."/>
            <person name="Pangilinan J."/>
            <person name="Park H.-J."/>
            <person name="Ramirez L."/>
            <person name="Alfaro M."/>
            <person name="Sun H."/>
            <person name="Tritt A."/>
            <person name="Yoshinaga Y."/>
            <person name="Zwiers L.-H."/>
            <person name="Turgeon B."/>
            <person name="Goodwin S."/>
            <person name="Spatafora J."/>
            <person name="Crous P."/>
            <person name="Grigoriev I."/>
        </authorList>
    </citation>
    <scope>NUCLEOTIDE SEQUENCE</scope>
    <source>
        <strain evidence="1">CBS 690.94</strain>
    </source>
</reference>
<dbReference type="OrthoDB" id="3548654at2759"/>
<protein>
    <submittedName>
        <fullName evidence="1">Uncharacterized protein</fullName>
    </submittedName>
</protein>
<accession>A0A9P4PCD2</accession>
<gene>
    <name evidence="1" type="ORF">P171DRAFT_524614</name>
</gene>
<dbReference type="Proteomes" id="UP000799764">
    <property type="component" value="Unassembled WGS sequence"/>
</dbReference>
<dbReference type="AlphaFoldDB" id="A0A9P4PCD2"/>
<evidence type="ECO:0000313" key="1">
    <source>
        <dbReference type="EMBL" id="KAF2440598.1"/>
    </source>
</evidence>
<evidence type="ECO:0000313" key="2">
    <source>
        <dbReference type="Proteomes" id="UP000799764"/>
    </source>
</evidence>